<sequence length="585" mass="64001">MKKTNTPVATTGKGNSGLMSLLRPYRGQLFLLILMALCSNGLSLVLPALTAKGIDAYSKGTLVIRELVIEFIAAAVAIFIFTYLQSIIQTYMAEKVGRSLRTSLADRVSRQDYSYIQRVNPSRLLTNLTGDVDSIKVFISQAIISIASSAFMIIGCCVLLLSRDWKLGLVILSIIPFIAIAFWTVLKKVRSMFRISREVVDKLNKTINESITGAALIRVVNAQQLEYDRFIAPNGESKTLGIAIVRMFAGLVPVISFLAGMSILATLLLGGHFVIKGEMSLGDIAAFNSYIALLIFPIIVIGFMSNLIAQASTAFQRISEVLYAPDVQDKGTVKTQLNGDVAVENIVLSMDGKPVLKDVSFSVKAGTRTAIIGPTAAGKTQLLNVIVGLLKPESGRVFYDNTELEEYDKAALLQQVGLVFQDSIVFNMSVRENIAFNETVSEATMQQAIATAELKEFIAGLPEGLETVVSERGASLSGGQKQRIMLARALAINPRILLLDDFTARVDANTEQRILENVQENYPHLTLISVTQKIASVEHFDQIILLMDGEVIAAGTHQELMQTCPEYVQIFNSQRSTSNYELQPE</sequence>
<proteinExistence type="predicted"/>
<dbReference type="AlphaFoldDB" id="A0A1G7Y005"/>
<dbReference type="GO" id="GO:0016887">
    <property type="term" value="F:ATP hydrolysis activity"/>
    <property type="evidence" value="ECO:0007669"/>
    <property type="project" value="InterPro"/>
</dbReference>
<feature type="transmembrane region" description="Helical" evidence="9">
    <location>
        <begin position="287"/>
        <end position="309"/>
    </location>
</feature>
<feature type="transmembrane region" description="Helical" evidence="9">
    <location>
        <begin position="29"/>
        <end position="50"/>
    </location>
</feature>
<dbReference type="SMART" id="SM00382">
    <property type="entry name" value="AAA"/>
    <property type="match status" value="1"/>
</dbReference>
<keyword evidence="3" id="KW-1003">Cell membrane</keyword>
<dbReference type="InterPro" id="IPR039421">
    <property type="entry name" value="Type_1_exporter"/>
</dbReference>
<dbReference type="PANTHER" id="PTHR43394:SF1">
    <property type="entry name" value="ATP-BINDING CASSETTE SUB-FAMILY B MEMBER 10, MITOCHONDRIAL"/>
    <property type="match status" value="1"/>
</dbReference>
<dbReference type="InterPro" id="IPR003439">
    <property type="entry name" value="ABC_transporter-like_ATP-bd"/>
</dbReference>
<organism evidence="12 13">
    <name type="scientific">Chitinophaga filiformis</name>
    <name type="common">Myxococcus filiformis</name>
    <name type="synonym">Flexibacter filiformis</name>
    <dbReference type="NCBI Taxonomy" id="104663"/>
    <lineage>
        <taxon>Bacteria</taxon>
        <taxon>Pseudomonadati</taxon>
        <taxon>Bacteroidota</taxon>
        <taxon>Chitinophagia</taxon>
        <taxon>Chitinophagales</taxon>
        <taxon>Chitinophagaceae</taxon>
        <taxon>Chitinophaga</taxon>
    </lineage>
</organism>
<dbReference type="PROSITE" id="PS00211">
    <property type="entry name" value="ABC_TRANSPORTER_1"/>
    <property type="match status" value="1"/>
</dbReference>
<dbReference type="PROSITE" id="PS50929">
    <property type="entry name" value="ABC_TM1F"/>
    <property type="match status" value="1"/>
</dbReference>
<dbReference type="GO" id="GO:0015421">
    <property type="term" value="F:ABC-type oligopeptide transporter activity"/>
    <property type="evidence" value="ECO:0007669"/>
    <property type="project" value="TreeGrafter"/>
</dbReference>
<dbReference type="Pfam" id="PF00664">
    <property type="entry name" value="ABC_membrane"/>
    <property type="match status" value="1"/>
</dbReference>
<evidence type="ECO:0000259" key="10">
    <source>
        <dbReference type="PROSITE" id="PS50893"/>
    </source>
</evidence>
<feature type="transmembrane region" description="Helical" evidence="9">
    <location>
        <begin position="167"/>
        <end position="186"/>
    </location>
</feature>
<keyword evidence="7 9" id="KW-1133">Transmembrane helix</keyword>
<dbReference type="FunFam" id="3.40.50.300:FF:000854">
    <property type="entry name" value="Multidrug ABC transporter ATP-binding protein"/>
    <property type="match status" value="1"/>
</dbReference>
<dbReference type="PANTHER" id="PTHR43394">
    <property type="entry name" value="ATP-DEPENDENT PERMEASE MDL1, MITOCHONDRIAL"/>
    <property type="match status" value="1"/>
</dbReference>
<gene>
    <name evidence="12" type="ORF">SAMN04488121_107147</name>
</gene>
<dbReference type="OrthoDB" id="9760358at2"/>
<keyword evidence="2" id="KW-0813">Transport</keyword>
<dbReference type="InterPro" id="IPR017871">
    <property type="entry name" value="ABC_transporter-like_CS"/>
</dbReference>
<evidence type="ECO:0000256" key="1">
    <source>
        <dbReference type="ARBA" id="ARBA00004651"/>
    </source>
</evidence>
<feature type="transmembrane region" description="Helical" evidence="9">
    <location>
        <begin position="62"/>
        <end position="84"/>
    </location>
</feature>
<evidence type="ECO:0000256" key="7">
    <source>
        <dbReference type="ARBA" id="ARBA00022989"/>
    </source>
</evidence>
<evidence type="ECO:0000256" key="2">
    <source>
        <dbReference type="ARBA" id="ARBA00022448"/>
    </source>
</evidence>
<dbReference type="GO" id="GO:0005524">
    <property type="term" value="F:ATP binding"/>
    <property type="evidence" value="ECO:0007669"/>
    <property type="project" value="UniProtKB-KW"/>
</dbReference>
<dbReference type="Gene3D" id="3.40.50.300">
    <property type="entry name" value="P-loop containing nucleotide triphosphate hydrolases"/>
    <property type="match status" value="1"/>
</dbReference>
<keyword evidence="5" id="KW-0547">Nucleotide-binding</keyword>
<evidence type="ECO:0000259" key="11">
    <source>
        <dbReference type="PROSITE" id="PS50929"/>
    </source>
</evidence>
<name>A0A1G7Y005_CHIFI</name>
<feature type="transmembrane region" description="Helical" evidence="9">
    <location>
        <begin position="248"/>
        <end position="275"/>
    </location>
</feature>
<evidence type="ECO:0000313" key="13">
    <source>
        <dbReference type="Proteomes" id="UP000199045"/>
    </source>
</evidence>
<accession>A0A1G7Y005</accession>
<dbReference type="Gene3D" id="1.20.1560.10">
    <property type="entry name" value="ABC transporter type 1, transmembrane domain"/>
    <property type="match status" value="1"/>
</dbReference>
<dbReference type="PROSITE" id="PS50893">
    <property type="entry name" value="ABC_TRANSPORTER_2"/>
    <property type="match status" value="1"/>
</dbReference>
<keyword evidence="4 9" id="KW-0812">Transmembrane</keyword>
<reference evidence="12 13" key="1">
    <citation type="submission" date="2016-10" db="EMBL/GenBank/DDBJ databases">
        <authorList>
            <person name="de Groot N.N."/>
        </authorList>
    </citation>
    <scope>NUCLEOTIDE SEQUENCE [LARGE SCALE GENOMIC DNA]</scope>
    <source>
        <strain evidence="12 13">DSM 527</strain>
    </source>
</reference>
<evidence type="ECO:0000256" key="6">
    <source>
        <dbReference type="ARBA" id="ARBA00022840"/>
    </source>
</evidence>
<dbReference type="InterPro" id="IPR036640">
    <property type="entry name" value="ABC1_TM_sf"/>
</dbReference>
<feature type="domain" description="ABC transporter" evidence="10">
    <location>
        <begin position="341"/>
        <end position="573"/>
    </location>
</feature>
<evidence type="ECO:0000256" key="4">
    <source>
        <dbReference type="ARBA" id="ARBA00022692"/>
    </source>
</evidence>
<protein>
    <submittedName>
        <fullName evidence="12">ABC-type multidrug transport system, ATPase and permease component</fullName>
    </submittedName>
</protein>
<dbReference type="InterPro" id="IPR003593">
    <property type="entry name" value="AAA+_ATPase"/>
</dbReference>
<dbReference type="GO" id="GO:0005886">
    <property type="term" value="C:plasma membrane"/>
    <property type="evidence" value="ECO:0007669"/>
    <property type="project" value="UniProtKB-SubCell"/>
</dbReference>
<dbReference type="InterPro" id="IPR027417">
    <property type="entry name" value="P-loop_NTPase"/>
</dbReference>
<dbReference type="RefSeq" id="WP_089835731.1">
    <property type="nucleotide sequence ID" value="NZ_FNBN01000007.1"/>
</dbReference>
<dbReference type="InterPro" id="IPR011527">
    <property type="entry name" value="ABC1_TM_dom"/>
</dbReference>
<comment type="subcellular location">
    <subcellularLocation>
        <location evidence="1">Cell membrane</location>
        <topology evidence="1">Multi-pass membrane protein</topology>
    </subcellularLocation>
</comment>
<evidence type="ECO:0000256" key="3">
    <source>
        <dbReference type="ARBA" id="ARBA00022475"/>
    </source>
</evidence>
<dbReference type="EMBL" id="FNBN01000007">
    <property type="protein sequence ID" value="SDG89606.1"/>
    <property type="molecule type" value="Genomic_DNA"/>
</dbReference>
<evidence type="ECO:0000256" key="9">
    <source>
        <dbReference type="SAM" id="Phobius"/>
    </source>
</evidence>
<feature type="domain" description="ABC transmembrane type-1" evidence="11">
    <location>
        <begin position="30"/>
        <end position="310"/>
    </location>
</feature>
<feature type="transmembrane region" description="Helical" evidence="9">
    <location>
        <begin position="142"/>
        <end position="161"/>
    </location>
</feature>
<evidence type="ECO:0000256" key="5">
    <source>
        <dbReference type="ARBA" id="ARBA00022741"/>
    </source>
</evidence>
<dbReference type="Pfam" id="PF00005">
    <property type="entry name" value="ABC_tran"/>
    <property type="match status" value="1"/>
</dbReference>
<dbReference type="SUPFAM" id="SSF90123">
    <property type="entry name" value="ABC transporter transmembrane region"/>
    <property type="match status" value="1"/>
</dbReference>
<keyword evidence="6" id="KW-0067">ATP-binding</keyword>
<evidence type="ECO:0000256" key="8">
    <source>
        <dbReference type="ARBA" id="ARBA00023136"/>
    </source>
</evidence>
<dbReference type="STRING" id="104663.SAMN04488121_107147"/>
<dbReference type="Proteomes" id="UP000199045">
    <property type="component" value="Unassembled WGS sequence"/>
</dbReference>
<dbReference type="SUPFAM" id="SSF52540">
    <property type="entry name" value="P-loop containing nucleoside triphosphate hydrolases"/>
    <property type="match status" value="1"/>
</dbReference>
<evidence type="ECO:0000313" key="12">
    <source>
        <dbReference type="EMBL" id="SDG89606.1"/>
    </source>
</evidence>
<keyword evidence="8 9" id="KW-0472">Membrane</keyword>